<accession>A0ABS7Q1Z8</accession>
<proteinExistence type="predicted"/>
<name>A0ABS7Q1Z8_9ACTN</name>
<gene>
    <name evidence="3" type="ORF">K7862_05830</name>
</gene>
<comment type="caution">
    <text evidence="3">The sequence shown here is derived from an EMBL/GenBank/DDBJ whole genome shotgun (WGS) entry which is preliminary data.</text>
</comment>
<protein>
    <submittedName>
        <fullName evidence="3">RNA polymerase</fullName>
    </submittedName>
</protein>
<evidence type="ECO:0000313" key="4">
    <source>
        <dbReference type="Proteomes" id="UP000778578"/>
    </source>
</evidence>
<dbReference type="InterPro" id="IPR013324">
    <property type="entry name" value="RNA_pol_sigma_r3/r4-like"/>
</dbReference>
<feature type="region of interest" description="Disordered" evidence="1">
    <location>
        <begin position="137"/>
        <end position="213"/>
    </location>
</feature>
<dbReference type="EMBL" id="JAINZZ010000004">
    <property type="protein sequence ID" value="MBY8877162.1"/>
    <property type="molecule type" value="Genomic_DNA"/>
</dbReference>
<organism evidence="3 4">
    <name type="scientific">Actinacidiphila acidipaludis</name>
    <dbReference type="NCBI Taxonomy" id="2873382"/>
    <lineage>
        <taxon>Bacteria</taxon>
        <taxon>Bacillati</taxon>
        <taxon>Actinomycetota</taxon>
        <taxon>Actinomycetes</taxon>
        <taxon>Kitasatosporales</taxon>
        <taxon>Streptomycetaceae</taxon>
        <taxon>Actinacidiphila</taxon>
    </lineage>
</organism>
<feature type="compositionally biased region" description="Low complexity" evidence="1">
    <location>
        <begin position="173"/>
        <end position="182"/>
    </location>
</feature>
<reference evidence="3 4" key="1">
    <citation type="submission" date="2021-08" db="EMBL/GenBank/DDBJ databases">
        <title>WGS of actinomycetes from Thailand.</title>
        <authorList>
            <person name="Thawai C."/>
        </authorList>
    </citation>
    <scope>NUCLEOTIDE SEQUENCE [LARGE SCALE GENOMIC DNA]</scope>
    <source>
        <strain evidence="3 4">PLK6-54</strain>
    </source>
</reference>
<dbReference type="InterPro" id="IPR036388">
    <property type="entry name" value="WH-like_DNA-bd_sf"/>
</dbReference>
<keyword evidence="4" id="KW-1185">Reference proteome</keyword>
<dbReference type="RefSeq" id="WP_222961301.1">
    <property type="nucleotide sequence ID" value="NZ_JAINZZ010000004.1"/>
</dbReference>
<dbReference type="SUPFAM" id="SSF88659">
    <property type="entry name" value="Sigma3 and sigma4 domains of RNA polymerase sigma factors"/>
    <property type="match status" value="1"/>
</dbReference>
<evidence type="ECO:0000313" key="3">
    <source>
        <dbReference type="EMBL" id="MBY8877162.1"/>
    </source>
</evidence>
<feature type="domain" description="RNA polymerase sigma-70 region 4" evidence="2">
    <location>
        <begin position="90"/>
        <end position="137"/>
    </location>
</feature>
<dbReference type="InterPro" id="IPR007630">
    <property type="entry name" value="RNA_pol_sigma70_r4"/>
</dbReference>
<feature type="compositionally biased region" description="Low complexity" evidence="1">
    <location>
        <begin position="137"/>
        <end position="160"/>
    </location>
</feature>
<dbReference type="Proteomes" id="UP000778578">
    <property type="component" value="Unassembled WGS sequence"/>
</dbReference>
<evidence type="ECO:0000259" key="2">
    <source>
        <dbReference type="Pfam" id="PF04545"/>
    </source>
</evidence>
<sequence>MGRRRAAADSRRDAEFAAFTAGAGGRLLHSATLLTGDPAEAERLLTVVLARVYADWFRMRAEDPYEQARSELVRRFHHRPWWRRPRGGDLDRLTGQERLVVTLRFFEGVAEEQTAAQLGLPADRVRAICARATATLRSRPAPAPAASVTEARTTAAQQRAARPRNTHGGRADAPSGTDAGTPGTDGGDATRDPAVAAPVGARRQGSHRYEGTP</sequence>
<dbReference type="Gene3D" id="1.10.10.10">
    <property type="entry name" value="Winged helix-like DNA-binding domain superfamily/Winged helix DNA-binding domain"/>
    <property type="match status" value="1"/>
</dbReference>
<evidence type="ECO:0000256" key="1">
    <source>
        <dbReference type="SAM" id="MobiDB-lite"/>
    </source>
</evidence>
<dbReference type="Pfam" id="PF04545">
    <property type="entry name" value="Sigma70_r4"/>
    <property type="match status" value="1"/>
</dbReference>
<dbReference type="CDD" id="cd06171">
    <property type="entry name" value="Sigma70_r4"/>
    <property type="match status" value="1"/>
</dbReference>